<dbReference type="PROSITE" id="PS51318">
    <property type="entry name" value="TAT"/>
    <property type="match status" value="1"/>
</dbReference>
<reference evidence="2 3" key="1">
    <citation type="submission" date="2023-03" db="EMBL/GenBank/DDBJ databases">
        <title>Draft genome sequence of type strain Streptomyces ferralitis JCM 14344.</title>
        <authorList>
            <person name="Klaysubun C."/>
            <person name="Duangmal K."/>
        </authorList>
    </citation>
    <scope>NUCLEOTIDE SEQUENCE [LARGE SCALE GENOMIC DNA]</scope>
    <source>
        <strain evidence="2 3">JCM 14344</strain>
    </source>
</reference>
<name>A0ABT5ZCI4_9ACTN</name>
<evidence type="ECO:0000313" key="2">
    <source>
        <dbReference type="EMBL" id="MDF2261554.1"/>
    </source>
</evidence>
<dbReference type="InterPro" id="IPR006311">
    <property type="entry name" value="TAT_signal"/>
</dbReference>
<dbReference type="PROSITE" id="PS00135">
    <property type="entry name" value="TRYPSIN_SER"/>
    <property type="match status" value="1"/>
</dbReference>
<comment type="caution">
    <text evidence="2">The sequence shown here is derived from an EMBL/GenBank/DDBJ whole genome shotgun (WGS) entry which is preliminary data.</text>
</comment>
<accession>A0ABT5ZCI4</accession>
<dbReference type="InterPro" id="IPR009003">
    <property type="entry name" value="Peptidase_S1_PA"/>
</dbReference>
<sequence>MTKAQLGRRTALVAAALTGSISLFVSPLAAASASKSGETTTGADAVTSHQVTDQHMLAIEKKQEVLDKIAGEITEGLSESDRAKIPGFTEVAVDPDHNDLRLYWKGTPPQRVKRILAHLPTGVTTKVFPALYSKAELHAARNKLLHGGKPEDLHIPGNTTPIRITSIGPAVDGSSLQIGYDEDHGTGKRDHADPLAAGVRQSRTDEVKALTRQLTGVSTAAIYKPLSVDLSSRQQDSSPWYGGAALRNPSGGICSSSFAVKNGQGHYMMSTAYHCNGGNGQWSTYWGGTPVGTSDGLQQSASDDALGIDLPSGLSAGDLYDGPASETDGYYKAVSGWGHNNVGDYVCTDGANSGIHTNVQISQTDIGVTGENGVYRPITDLAYATAPDGVAAVNGDSGGPVFAGVNNYSTDEARGVITALDTTITCPTGYYTLDHTVRPPWCLHGVYYVPIYQILSDMNWTLVTG</sequence>
<dbReference type="EMBL" id="JARHTQ010000066">
    <property type="protein sequence ID" value="MDF2261554.1"/>
    <property type="molecule type" value="Genomic_DNA"/>
</dbReference>
<feature type="chain" id="PRO_5046664982" evidence="1">
    <location>
        <begin position="31"/>
        <end position="465"/>
    </location>
</feature>
<dbReference type="SUPFAM" id="SSF50494">
    <property type="entry name" value="Trypsin-like serine proteases"/>
    <property type="match status" value="1"/>
</dbReference>
<dbReference type="InterPro" id="IPR043504">
    <property type="entry name" value="Peptidase_S1_PA_chymotrypsin"/>
</dbReference>
<dbReference type="RefSeq" id="WP_275823312.1">
    <property type="nucleotide sequence ID" value="NZ_BAAANM010000060.1"/>
</dbReference>
<proteinExistence type="predicted"/>
<feature type="signal peptide" evidence="1">
    <location>
        <begin position="1"/>
        <end position="30"/>
    </location>
</feature>
<dbReference type="Gene3D" id="2.40.10.10">
    <property type="entry name" value="Trypsin-like serine proteases"/>
    <property type="match status" value="2"/>
</dbReference>
<organism evidence="2 3">
    <name type="scientific">Streptantibioticus ferralitis</name>
    <dbReference type="NCBI Taxonomy" id="236510"/>
    <lineage>
        <taxon>Bacteria</taxon>
        <taxon>Bacillati</taxon>
        <taxon>Actinomycetota</taxon>
        <taxon>Actinomycetes</taxon>
        <taxon>Kitasatosporales</taxon>
        <taxon>Streptomycetaceae</taxon>
        <taxon>Streptantibioticus</taxon>
    </lineage>
</organism>
<protein>
    <submittedName>
        <fullName evidence="2">Uncharacterized protein</fullName>
    </submittedName>
</protein>
<gene>
    <name evidence="2" type="ORF">P2L57_39335</name>
</gene>
<keyword evidence="3" id="KW-1185">Reference proteome</keyword>
<keyword evidence="1" id="KW-0732">Signal</keyword>
<evidence type="ECO:0000256" key="1">
    <source>
        <dbReference type="SAM" id="SignalP"/>
    </source>
</evidence>
<dbReference type="Proteomes" id="UP001220022">
    <property type="component" value="Unassembled WGS sequence"/>
</dbReference>
<evidence type="ECO:0000313" key="3">
    <source>
        <dbReference type="Proteomes" id="UP001220022"/>
    </source>
</evidence>
<dbReference type="InterPro" id="IPR033116">
    <property type="entry name" value="TRYPSIN_SER"/>
</dbReference>